<keyword evidence="1" id="KW-1133">Transmembrane helix</keyword>
<evidence type="ECO:0000256" key="1">
    <source>
        <dbReference type="SAM" id="Phobius"/>
    </source>
</evidence>
<dbReference type="Proteomes" id="UP000886861">
    <property type="component" value="Unassembled WGS sequence"/>
</dbReference>
<keyword evidence="1" id="KW-0472">Membrane</keyword>
<evidence type="ECO:0008006" key="4">
    <source>
        <dbReference type="Google" id="ProtNLM"/>
    </source>
</evidence>
<dbReference type="EMBL" id="DVOJ01000014">
    <property type="protein sequence ID" value="HIV01691.1"/>
    <property type="molecule type" value="Genomic_DNA"/>
</dbReference>
<sequence>MSNFFEKMFKKLKSIKHIEILVAVLFGIILLTLYLTTINTGKAYEETSGSGYAYELENRLENVLSNIDGAGNVEVMVMLAEGAELESGVVPKISSVIVVAGGADNYKVKLEILKACEALLNLPTTNIEILVGK</sequence>
<reference evidence="2" key="2">
    <citation type="journal article" date="2021" name="PeerJ">
        <title>Extensive microbial diversity within the chicken gut microbiome revealed by metagenomics and culture.</title>
        <authorList>
            <person name="Gilroy R."/>
            <person name="Ravi A."/>
            <person name="Getino M."/>
            <person name="Pursley I."/>
            <person name="Horton D.L."/>
            <person name="Alikhan N.F."/>
            <person name="Baker D."/>
            <person name="Gharbi K."/>
            <person name="Hall N."/>
            <person name="Watson M."/>
            <person name="Adriaenssens E.M."/>
            <person name="Foster-Nyarko E."/>
            <person name="Jarju S."/>
            <person name="Secka A."/>
            <person name="Antonio M."/>
            <person name="Oren A."/>
            <person name="Chaudhuri R.R."/>
            <person name="La Ragione R."/>
            <person name="Hildebrand F."/>
            <person name="Pallen M.J."/>
        </authorList>
    </citation>
    <scope>NUCLEOTIDE SEQUENCE</scope>
    <source>
        <strain evidence="2">CHK186-9395</strain>
    </source>
</reference>
<comment type="caution">
    <text evidence="2">The sequence shown here is derived from an EMBL/GenBank/DDBJ whole genome shotgun (WGS) entry which is preliminary data.</text>
</comment>
<keyword evidence="1" id="KW-0812">Transmembrane</keyword>
<evidence type="ECO:0000313" key="2">
    <source>
        <dbReference type="EMBL" id="HIV01691.1"/>
    </source>
</evidence>
<gene>
    <name evidence="2" type="ORF">IAA62_03980</name>
</gene>
<reference evidence="2" key="1">
    <citation type="submission" date="2020-10" db="EMBL/GenBank/DDBJ databases">
        <authorList>
            <person name="Gilroy R."/>
        </authorList>
    </citation>
    <scope>NUCLEOTIDE SEQUENCE</scope>
    <source>
        <strain evidence="2">CHK186-9395</strain>
    </source>
</reference>
<dbReference type="AlphaFoldDB" id="A0A9D1SZF3"/>
<evidence type="ECO:0000313" key="3">
    <source>
        <dbReference type="Proteomes" id="UP000886861"/>
    </source>
</evidence>
<organism evidence="2 3">
    <name type="scientific">Candidatus Caccopulliclostridium gallistercoris</name>
    <dbReference type="NCBI Taxonomy" id="2840719"/>
    <lineage>
        <taxon>Bacteria</taxon>
        <taxon>Bacillati</taxon>
        <taxon>Bacillota</taxon>
        <taxon>Clostridia</taxon>
        <taxon>Candidatus Caccopulliclostridium</taxon>
    </lineage>
</organism>
<name>A0A9D1SZF3_9FIRM</name>
<proteinExistence type="predicted"/>
<accession>A0A9D1SZF3</accession>
<feature type="transmembrane region" description="Helical" evidence="1">
    <location>
        <begin position="20"/>
        <end position="38"/>
    </location>
</feature>
<protein>
    <recommendedName>
        <fullName evidence="4">Stage III sporulation protein AG</fullName>
    </recommendedName>
</protein>